<protein>
    <recommendedName>
        <fullName evidence="5">Lipoprotein</fullName>
    </recommendedName>
</protein>
<proteinExistence type="predicted"/>
<name>A0A1M6QPN3_9BACT</name>
<dbReference type="InParanoid" id="A0A1M6QPN3"/>
<sequence length="364" mass="41253">MQAMMKGFSCKGGLAALLAGLCVFGACSEGWSQEAKVKMPEAVQSELQDFMKTLREGSVGEDGKEIRMTHEEYAKALITLGWKAKRADESMLAKLRAVERPSAEQVMLELALEMQEAAVRERVRELGRWYGCFEYELPEAEFKGNFKTLLEEEKKEVEVLRRELKAKARHFDGRRIGGDKVVPLRKEHAGEDSRAAWMIWVLAPPSREKFLMEFRMVEGLKQCGDERVIPLLVEGLKTDMRRIKNTESSRRAVARKYEALISDFPGEKALDALLECNRFMHQEGLNGEWGKLSNERYLVTLLTSRPPLIDPLGEGVAKKASEAKLVNDHWKVYQPLVEERLETAGLPEEDAALLKKAQQAMPVE</sequence>
<dbReference type="PROSITE" id="PS51257">
    <property type="entry name" value="PROKAR_LIPOPROTEIN"/>
    <property type="match status" value="1"/>
</dbReference>
<dbReference type="EMBL" id="FQYR01000006">
    <property type="protein sequence ID" value="SHK22050.1"/>
    <property type="molecule type" value="Genomic_DNA"/>
</dbReference>
<gene>
    <name evidence="3" type="ORF">SAMN02745181_3462</name>
</gene>
<dbReference type="Proteomes" id="UP000184510">
    <property type="component" value="Unassembled WGS sequence"/>
</dbReference>
<feature type="coiled-coil region" evidence="1">
    <location>
        <begin position="143"/>
        <end position="170"/>
    </location>
</feature>
<accession>A0A1M6QPN3</accession>
<evidence type="ECO:0000256" key="2">
    <source>
        <dbReference type="SAM" id="SignalP"/>
    </source>
</evidence>
<evidence type="ECO:0000313" key="3">
    <source>
        <dbReference type="EMBL" id="SHK22050.1"/>
    </source>
</evidence>
<keyword evidence="4" id="KW-1185">Reference proteome</keyword>
<reference evidence="3 4" key="1">
    <citation type="submission" date="2016-11" db="EMBL/GenBank/DDBJ databases">
        <authorList>
            <person name="Jaros S."/>
            <person name="Januszkiewicz K."/>
            <person name="Wedrychowicz H."/>
        </authorList>
    </citation>
    <scope>NUCLEOTIDE SEQUENCE [LARGE SCALE GENOMIC DNA]</scope>
    <source>
        <strain evidence="3 4">DSM 18772</strain>
    </source>
</reference>
<organism evidence="3 4">
    <name type="scientific">Rubritalea squalenifaciens DSM 18772</name>
    <dbReference type="NCBI Taxonomy" id="1123071"/>
    <lineage>
        <taxon>Bacteria</taxon>
        <taxon>Pseudomonadati</taxon>
        <taxon>Verrucomicrobiota</taxon>
        <taxon>Verrucomicrobiia</taxon>
        <taxon>Verrucomicrobiales</taxon>
        <taxon>Rubritaleaceae</taxon>
        <taxon>Rubritalea</taxon>
    </lineage>
</organism>
<dbReference type="AlphaFoldDB" id="A0A1M6QPN3"/>
<keyword evidence="2" id="KW-0732">Signal</keyword>
<evidence type="ECO:0008006" key="5">
    <source>
        <dbReference type="Google" id="ProtNLM"/>
    </source>
</evidence>
<feature type="chain" id="PRO_5013133345" description="Lipoprotein" evidence="2">
    <location>
        <begin position="26"/>
        <end position="364"/>
    </location>
</feature>
<evidence type="ECO:0000256" key="1">
    <source>
        <dbReference type="SAM" id="Coils"/>
    </source>
</evidence>
<keyword evidence="1" id="KW-0175">Coiled coil</keyword>
<evidence type="ECO:0000313" key="4">
    <source>
        <dbReference type="Proteomes" id="UP000184510"/>
    </source>
</evidence>
<feature type="signal peptide" evidence="2">
    <location>
        <begin position="1"/>
        <end position="25"/>
    </location>
</feature>
<dbReference type="STRING" id="1123071.SAMN02745181_3462"/>